<evidence type="ECO:0000313" key="2">
    <source>
        <dbReference type="Proteomes" id="UP000014974"/>
    </source>
</evidence>
<dbReference type="Proteomes" id="UP000014974">
    <property type="component" value="Unassembled WGS sequence"/>
</dbReference>
<dbReference type="eggNOG" id="COG0760">
    <property type="taxonomic scope" value="Bacteria"/>
</dbReference>
<dbReference type="STRING" id="641524.ADICYQ_4945"/>
<reference evidence="1 2" key="1">
    <citation type="journal article" date="2013" name="Genome Announc.">
        <title>Draft Genome Sequence of Cyclobacterium qasimii Strain M12-11BT, Isolated from Arctic Marine Sediment.</title>
        <authorList>
            <person name="Shivaji S."/>
            <person name="Ara S."/>
            <person name="Singh A."/>
            <person name="Kumar Pinnaka A."/>
        </authorList>
    </citation>
    <scope>NUCLEOTIDE SEQUENCE [LARGE SCALE GENOMIC DNA]</scope>
    <source>
        <strain evidence="1 2">M12-11B</strain>
    </source>
</reference>
<dbReference type="EMBL" id="ATNM01000159">
    <property type="protein sequence ID" value="EPR66059.1"/>
    <property type="molecule type" value="Genomic_DNA"/>
</dbReference>
<gene>
    <name evidence="1" type="ORF">ADICYQ_4945</name>
</gene>
<evidence type="ECO:0000313" key="1">
    <source>
        <dbReference type="EMBL" id="EPR66059.1"/>
    </source>
</evidence>
<dbReference type="AlphaFoldDB" id="S7WH31"/>
<proteinExistence type="predicted"/>
<organism evidence="1 2">
    <name type="scientific">Cyclobacterium qasimii M12-11B</name>
    <dbReference type="NCBI Taxonomy" id="641524"/>
    <lineage>
        <taxon>Bacteria</taxon>
        <taxon>Pseudomonadati</taxon>
        <taxon>Bacteroidota</taxon>
        <taxon>Cytophagia</taxon>
        <taxon>Cytophagales</taxon>
        <taxon>Cyclobacteriaceae</taxon>
        <taxon>Cyclobacterium</taxon>
    </lineage>
</organism>
<comment type="caution">
    <text evidence="1">The sequence shown here is derived from an EMBL/GenBank/DDBJ whole genome shotgun (WGS) entry which is preliminary data.</text>
</comment>
<keyword evidence="1" id="KW-0413">Isomerase</keyword>
<protein>
    <submittedName>
        <fullName evidence="1">Peptidyl-prolyl cis-trans isomerase</fullName>
    </submittedName>
</protein>
<dbReference type="GO" id="GO:0016853">
    <property type="term" value="F:isomerase activity"/>
    <property type="evidence" value="ECO:0007669"/>
    <property type="project" value="UniProtKB-KW"/>
</dbReference>
<accession>S7WH31</accession>
<name>S7WH31_9BACT</name>
<sequence length="87" mass="9500">MPGIGFAPKAIGSIFGLQNTGDMTGPITEDIGVIVAKLNGIIPATEIADYTRYQNEITANASQRTGYMIMMAMEELAGVKDYRYKFF</sequence>